<organism evidence="4 5">
    <name type="scientific">Oncorhynchus mykiss</name>
    <name type="common">Rainbow trout</name>
    <name type="synonym">Salmo gairdneri</name>
    <dbReference type="NCBI Taxonomy" id="8022"/>
    <lineage>
        <taxon>Eukaryota</taxon>
        <taxon>Metazoa</taxon>
        <taxon>Chordata</taxon>
        <taxon>Craniata</taxon>
        <taxon>Vertebrata</taxon>
        <taxon>Euteleostomi</taxon>
        <taxon>Actinopterygii</taxon>
        <taxon>Neopterygii</taxon>
        <taxon>Teleostei</taxon>
        <taxon>Protacanthopterygii</taxon>
        <taxon>Salmoniformes</taxon>
        <taxon>Salmonidae</taxon>
        <taxon>Salmoninae</taxon>
        <taxon>Oncorhynchus</taxon>
    </lineage>
</organism>
<reference evidence="4" key="1">
    <citation type="submission" date="2020-07" db="EMBL/GenBank/DDBJ databases">
        <title>A long reads based de novo assembly of the rainbow trout Arlee double haploid line genome.</title>
        <authorList>
            <person name="Gao G."/>
            <person name="Palti Y."/>
        </authorList>
    </citation>
    <scope>NUCLEOTIDE SEQUENCE [LARGE SCALE GENOMIC DNA]</scope>
</reference>
<dbReference type="Ensembl" id="ENSOMYT00000035780.2">
    <property type="protein sequence ID" value="ENSOMYP00000032793.1"/>
    <property type="gene ID" value="ENSOMYG00000015343.2"/>
</dbReference>
<sequence length="231" mass="25973">PPHPSTYRKLYQAWNKGEPARISDKLESVFQQCLCLIWLTPGRAGMPWLPSGAQIGITANFNSTLDDPAGITNSIILINGKEVEWNSDIGTALKDALVFSPEAKKFAMVRQIFRLHTGLVVFRGVVNIVALEACSLHLQEGWHCGSTQGREDLKWTLELTCVRWKCVVIVLTKTKKKRARCGNQESVWFKESHLFQFGCLVRMILIYSIESPESTHLVGGHLGCLHIKWTT</sequence>
<evidence type="ECO:0000256" key="1">
    <source>
        <dbReference type="ARBA" id="ARBA00003998"/>
    </source>
</evidence>
<evidence type="ECO:0000256" key="2">
    <source>
        <dbReference type="ARBA" id="ARBA00005794"/>
    </source>
</evidence>
<reference evidence="4" key="2">
    <citation type="submission" date="2025-08" db="UniProtKB">
        <authorList>
            <consortium name="Ensembl"/>
        </authorList>
    </citation>
    <scope>IDENTIFICATION</scope>
</reference>
<reference evidence="4" key="3">
    <citation type="submission" date="2025-09" db="UniProtKB">
        <authorList>
            <consortium name="Ensembl"/>
        </authorList>
    </citation>
    <scope>IDENTIFICATION</scope>
</reference>
<name>A0A8C7Q996_ONCMY</name>
<keyword evidence="5" id="KW-1185">Reference proteome</keyword>
<comment type="function">
    <text evidence="1">Plays a role in the early steps of cytochrome c oxidase subunit II (MT-CO2/COX2) maturation and is required for the stabilization of COX20 and the newly synthesized MT-CO2/COX2 protein.</text>
</comment>
<dbReference type="PANTHER" id="PTHR21824:SF4">
    <property type="entry name" value="TRANSMEMBRANE PROTEIN 177"/>
    <property type="match status" value="1"/>
</dbReference>
<proteinExistence type="inferred from homology"/>
<dbReference type="PANTHER" id="PTHR21824">
    <property type="entry name" value="TRANSMEMBRANE PROTEIN 177"/>
    <property type="match status" value="1"/>
</dbReference>
<dbReference type="InterPro" id="IPR026620">
    <property type="entry name" value="TMEM177"/>
</dbReference>
<dbReference type="GO" id="GO:0016020">
    <property type="term" value="C:membrane"/>
    <property type="evidence" value="ECO:0007669"/>
    <property type="project" value="TreeGrafter"/>
</dbReference>
<dbReference type="AlphaFoldDB" id="A0A8C7Q996"/>
<accession>A0A8C7Q996</accession>
<evidence type="ECO:0000256" key="3">
    <source>
        <dbReference type="ARBA" id="ARBA00014595"/>
    </source>
</evidence>
<protein>
    <recommendedName>
        <fullName evidence="3">Transmembrane protein 177</fullName>
    </recommendedName>
</protein>
<dbReference type="GeneTree" id="ENSGT01000000221562"/>
<evidence type="ECO:0000313" key="5">
    <source>
        <dbReference type="Proteomes" id="UP000694395"/>
    </source>
</evidence>
<comment type="similarity">
    <text evidence="2">Belongs to the TMEM177 family.</text>
</comment>
<evidence type="ECO:0000313" key="4">
    <source>
        <dbReference type="Ensembl" id="ENSOMYP00000032793.1"/>
    </source>
</evidence>
<dbReference type="Proteomes" id="UP000694395">
    <property type="component" value="Chromosome 3"/>
</dbReference>